<feature type="region of interest" description="Disordered" evidence="1">
    <location>
        <begin position="256"/>
        <end position="279"/>
    </location>
</feature>
<proteinExistence type="predicted"/>
<dbReference type="SUPFAM" id="SSF55154">
    <property type="entry name" value="CYTH-like phosphatases"/>
    <property type="match status" value="1"/>
</dbReference>
<sequence>MQNTRKAHNLHTCWQGLLGNIQSKKKEHSYSALLCPVLEVAGAASARNRFQHWGRLSPRKGLGSNQMSSLGDHTKEDDTPVIEVEKKLFLTAEQQRKLIASLPFHAQKSMDDVYYDSPLYHLTLRDWWLRRRNAAWELKVPWNSAGARNLLGDTQAYEEIVGERAVLERLRVEGLLRRPGDAEGSHTSDEFALEPELAAAGLLPFAWLHTERTSLRATEEYFRCRSEEAAIEGECFRPLQLQVDLDLVSFEGPCGPEGSSLAGTDSLESQAPNSAEPEPPSHFCIAEFEIMAPRQPGAVDMAKQALDRFSDGMGLRDARPAHSKLIEYMLRFRPHHIEALSEAGIISKTKLAGLRSGLSS</sequence>
<dbReference type="InterPro" id="IPR039582">
    <property type="entry name" value="THTPA"/>
</dbReference>
<evidence type="ECO:0000256" key="1">
    <source>
        <dbReference type="SAM" id="MobiDB-lite"/>
    </source>
</evidence>
<name>A0A813E7F8_POLGL</name>
<gene>
    <name evidence="2" type="ORF">PGLA1383_LOCUS13393</name>
</gene>
<feature type="compositionally biased region" description="Polar residues" evidence="1">
    <location>
        <begin position="261"/>
        <end position="273"/>
    </location>
</feature>
<accession>A0A813E7F8</accession>
<dbReference type="EMBL" id="CAJNNV010007384">
    <property type="protein sequence ID" value="CAE8594870.1"/>
    <property type="molecule type" value="Genomic_DNA"/>
</dbReference>
<dbReference type="GO" id="GO:0042357">
    <property type="term" value="P:thiamine diphosphate metabolic process"/>
    <property type="evidence" value="ECO:0007669"/>
    <property type="project" value="TreeGrafter"/>
</dbReference>
<evidence type="ECO:0000313" key="3">
    <source>
        <dbReference type="Proteomes" id="UP000654075"/>
    </source>
</evidence>
<reference evidence="2" key="1">
    <citation type="submission" date="2021-02" db="EMBL/GenBank/DDBJ databases">
        <authorList>
            <person name="Dougan E. K."/>
            <person name="Rhodes N."/>
            <person name="Thang M."/>
            <person name="Chan C."/>
        </authorList>
    </citation>
    <scope>NUCLEOTIDE SEQUENCE</scope>
</reference>
<organism evidence="2 3">
    <name type="scientific">Polarella glacialis</name>
    <name type="common">Dinoflagellate</name>
    <dbReference type="NCBI Taxonomy" id="89957"/>
    <lineage>
        <taxon>Eukaryota</taxon>
        <taxon>Sar</taxon>
        <taxon>Alveolata</taxon>
        <taxon>Dinophyceae</taxon>
        <taxon>Suessiales</taxon>
        <taxon>Suessiaceae</taxon>
        <taxon>Polarella</taxon>
    </lineage>
</organism>
<dbReference type="PANTHER" id="PTHR14586:SF1">
    <property type="entry name" value="THIAMINE-TRIPHOSPHATASE"/>
    <property type="match status" value="1"/>
</dbReference>
<dbReference type="InterPro" id="IPR033469">
    <property type="entry name" value="CYTH-like_dom_sf"/>
</dbReference>
<keyword evidence="3" id="KW-1185">Reference proteome</keyword>
<comment type="caution">
    <text evidence="2">The sequence shown here is derived from an EMBL/GenBank/DDBJ whole genome shotgun (WGS) entry which is preliminary data.</text>
</comment>
<dbReference type="GO" id="GO:0050333">
    <property type="term" value="F:thiamine triphosphate phosphatase activity"/>
    <property type="evidence" value="ECO:0007669"/>
    <property type="project" value="InterPro"/>
</dbReference>
<evidence type="ECO:0008006" key="4">
    <source>
        <dbReference type="Google" id="ProtNLM"/>
    </source>
</evidence>
<dbReference type="Gene3D" id="2.40.320.10">
    <property type="entry name" value="Hypothetical Protein Pfu-838710-001"/>
    <property type="match status" value="1"/>
</dbReference>
<dbReference type="Proteomes" id="UP000654075">
    <property type="component" value="Unassembled WGS sequence"/>
</dbReference>
<dbReference type="GO" id="GO:0000287">
    <property type="term" value="F:magnesium ion binding"/>
    <property type="evidence" value="ECO:0007669"/>
    <property type="project" value="TreeGrafter"/>
</dbReference>
<evidence type="ECO:0000313" key="2">
    <source>
        <dbReference type="EMBL" id="CAE8594870.1"/>
    </source>
</evidence>
<protein>
    <recommendedName>
        <fullName evidence="4">Thiamine-triphosphatase</fullName>
    </recommendedName>
</protein>
<dbReference type="PANTHER" id="PTHR14586">
    <property type="entry name" value="THIAMINE-TRIPHOSPHATASE"/>
    <property type="match status" value="1"/>
</dbReference>
<dbReference type="AlphaFoldDB" id="A0A813E7F8"/>
<dbReference type="OrthoDB" id="442176at2759"/>